<dbReference type="InterPro" id="IPR043708">
    <property type="entry name" value="DUF5648"/>
</dbReference>
<evidence type="ECO:0000313" key="4">
    <source>
        <dbReference type="Proteomes" id="UP000308197"/>
    </source>
</evidence>
<proteinExistence type="predicted"/>
<accession>A0A5C3PDR9</accession>
<dbReference type="Pfam" id="PF18885">
    <property type="entry name" value="DUF5648"/>
    <property type="match status" value="1"/>
</dbReference>
<feature type="chain" id="PRO_5022712763" description="DUF5648 domain-containing protein" evidence="1">
    <location>
        <begin position="21"/>
        <end position="189"/>
    </location>
</feature>
<protein>
    <recommendedName>
        <fullName evidence="2">DUF5648 domain-containing protein</fullName>
    </recommendedName>
</protein>
<keyword evidence="1" id="KW-0732">Signal</keyword>
<evidence type="ECO:0000256" key="1">
    <source>
        <dbReference type="SAM" id="SignalP"/>
    </source>
</evidence>
<name>A0A5C3PDR9_9APHY</name>
<reference evidence="3 4" key="1">
    <citation type="journal article" date="2019" name="Nat. Ecol. Evol.">
        <title>Megaphylogeny resolves global patterns of mushroom evolution.</title>
        <authorList>
            <person name="Varga T."/>
            <person name="Krizsan K."/>
            <person name="Foldi C."/>
            <person name="Dima B."/>
            <person name="Sanchez-Garcia M."/>
            <person name="Sanchez-Ramirez S."/>
            <person name="Szollosi G.J."/>
            <person name="Szarkandi J.G."/>
            <person name="Papp V."/>
            <person name="Albert L."/>
            <person name="Andreopoulos W."/>
            <person name="Angelini C."/>
            <person name="Antonin V."/>
            <person name="Barry K.W."/>
            <person name="Bougher N.L."/>
            <person name="Buchanan P."/>
            <person name="Buyck B."/>
            <person name="Bense V."/>
            <person name="Catcheside P."/>
            <person name="Chovatia M."/>
            <person name="Cooper J."/>
            <person name="Damon W."/>
            <person name="Desjardin D."/>
            <person name="Finy P."/>
            <person name="Geml J."/>
            <person name="Haridas S."/>
            <person name="Hughes K."/>
            <person name="Justo A."/>
            <person name="Karasinski D."/>
            <person name="Kautmanova I."/>
            <person name="Kiss B."/>
            <person name="Kocsube S."/>
            <person name="Kotiranta H."/>
            <person name="LaButti K.M."/>
            <person name="Lechner B.E."/>
            <person name="Liimatainen K."/>
            <person name="Lipzen A."/>
            <person name="Lukacs Z."/>
            <person name="Mihaltcheva S."/>
            <person name="Morgado L.N."/>
            <person name="Niskanen T."/>
            <person name="Noordeloos M.E."/>
            <person name="Ohm R.A."/>
            <person name="Ortiz-Santana B."/>
            <person name="Ovrebo C."/>
            <person name="Racz N."/>
            <person name="Riley R."/>
            <person name="Savchenko A."/>
            <person name="Shiryaev A."/>
            <person name="Soop K."/>
            <person name="Spirin V."/>
            <person name="Szebenyi C."/>
            <person name="Tomsovsky M."/>
            <person name="Tulloss R.E."/>
            <person name="Uehling J."/>
            <person name="Grigoriev I.V."/>
            <person name="Vagvolgyi C."/>
            <person name="Papp T."/>
            <person name="Martin F.M."/>
            <person name="Miettinen O."/>
            <person name="Hibbett D.S."/>
            <person name="Nagy L.G."/>
        </authorList>
    </citation>
    <scope>NUCLEOTIDE SEQUENCE [LARGE SCALE GENOMIC DNA]</scope>
    <source>
        <strain evidence="3 4">HHB13444</strain>
    </source>
</reference>
<dbReference type="InParanoid" id="A0A5C3PDR9"/>
<sequence length="189" mass="20555">MKAILSSGLTAAALFLQARCISVPVALETRAAEACGFATVPLYVVVSGSLTDRIYTTDATEVERALEGGAYLHENVLANVYSNSTGPRVPNTLPLYRLWSASKTDHFVTTSWDEVESAVDSNGYEYQGVIGYAYADTSAETGCAGTKAFYRMFRPDIEVHYYTLNSSEIQTATSKGYMYEGITAYVFPA</sequence>
<dbReference type="EMBL" id="ML211186">
    <property type="protein sequence ID" value="TFK86738.1"/>
    <property type="molecule type" value="Genomic_DNA"/>
</dbReference>
<dbReference type="Proteomes" id="UP000308197">
    <property type="component" value="Unassembled WGS sequence"/>
</dbReference>
<organism evidence="3 4">
    <name type="scientific">Polyporus arcularius HHB13444</name>
    <dbReference type="NCBI Taxonomy" id="1314778"/>
    <lineage>
        <taxon>Eukaryota</taxon>
        <taxon>Fungi</taxon>
        <taxon>Dikarya</taxon>
        <taxon>Basidiomycota</taxon>
        <taxon>Agaricomycotina</taxon>
        <taxon>Agaricomycetes</taxon>
        <taxon>Polyporales</taxon>
        <taxon>Polyporaceae</taxon>
        <taxon>Polyporus</taxon>
    </lineage>
</organism>
<evidence type="ECO:0000313" key="3">
    <source>
        <dbReference type="EMBL" id="TFK86738.1"/>
    </source>
</evidence>
<dbReference type="AlphaFoldDB" id="A0A5C3PDR9"/>
<gene>
    <name evidence="3" type="ORF">K466DRAFT_600094</name>
</gene>
<feature type="signal peptide" evidence="1">
    <location>
        <begin position="1"/>
        <end position="20"/>
    </location>
</feature>
<feature type="domain" description="DUF5648" evidence="2">
    <location>
        <begin position="42"/>
        <end position="186"/>
    </location>
</feature>
<keyword evidence="4" id="KW-1185">Reference proteome</keyword>
<evidence type="ECO:0000259" key="2">
    <source>
        <dbReference type="Pfam" id="PF18885"/>
    </source>
</evidence>